<gene>
    <name evidence="2" type="ORF">Pflav_027960</name>
</gene>
<feature type="compositionally biased region" description="Low complexity" evidence="1">
    <location>
        <begin position="47"/>
        <end position="63"/>
    </location>
</feature>
<name>A0A6F8XRE5_9ACTN</name>
<dbReference type="KEGG" id="pfla:Pflav_027960"/>
<keyword evidence="3" id="KW-1185">Reference proteome</keyword>
<evidence type="ECO:0000256" key="1">
    <source>
        <dbReference type="SAM" id="MobiDB-lite"/>
    </source>
</evidence>
<dbReference type="RefSeq" id="WP_232071339.1">
    <property type="nucleotide sequence ID" value="NZ_AP022870.1"/>
</dbReference>
<sequence>MSAPSAPVKAFLRTERGTRIDCLFNPAELTITKSNTWNASENKGGNAPSCASRPASPARSRSA</sequence>
<dbReference type="AlphaFoldDB" id="A0A6F8XRE5"/>
<accession>A0A6F8XRE5</accession>
<organism evidence="2 3">
    <name type="scientific">Phytohabitans flavus</name>
    <dbReference type="NCBI Taxonomy" id="1076124"/>
    <lineage>
        <taxon>Bacteria</taxon>
        <taxon>Bacillati</taxon>
        <taxon>Actinomycetota</taxon>
        <taxon>Actinomycetes</taxon>
        <taxon>Micromonosporales</taxon>
        <taxon>Micromonosporaceae</taxon>
    </lineage>
</organism>
<evidence type="ECO:0000313" key="2">
    <source>
        <dbReference type="EMBL" id="BCB76386.1"/>
    </source>
</evidence>
<reference evidence="2 3" key="1">
    <citation type="submission" date="2020-03" db="EMBL/GenBank/DDBJ databases">
        <title>Whole genome shotgun sequence of Phytohabitans flavus NBRC 107702.</title>
        <authorList>
            <person name="Komaki H."/>
            <person name="Tamura T."/>
        </authorList>
    </citation>
    <scope>NUCLEOTIDE SEQUENCE [LARGE SCALE GENOMIC DNA]</scope>
    <source>
        <strain evidence="2 3">NBRC 107702</strain>
    </source>
</reference>
<proteinExistence type="predicted"/>
<evidence type="ECO:0000313" key="3">
    <source>
        <dbReference type="Proteomes" id="UP000502508"/>
    </source>
</evidence>
<reference evidence="2 3" key="2">
    <citation type="submission" date="2020-03" db="EMBL/GenBank/DDBJ databases">
        <authorList>
            <person name="Ichikawa N."/>
            <person name="Kimura A."/>
            <person name="Kitahashi Y."/>
            <person name="Uohara A."/>
        </authorList>
    </citation>
    <scope>NUCLEOTIDE SEQUENCE [LARGE SCALE GENOMIC DNA]</scope>
    <source>
        <strain evidence="2 3">NBRC 107702</strain>
    </source>
</reference>
<dbReference type="Proteomes" id="UP000502508">
    <property type="component" value="Chromosome"/>
</dbReference>
<protein>
    <submittedName>
        <fullName evidence="2">Uncharacterized protein</fullName>
    </submittedName>
</protein>
<feature type="compositionally biased region" description="Polar residues" evidence="1">
    <location>
        <begin position="34"/>
        <end position="43"/>
    </location>
</feature>
<feature type="region of interest" description="Disordered" evidence="1">
    <location>
        <begin position="34"/>
        <end position="63"/>
    </location>
</feature>
<dbReference type="EMBL" id="AP022870">
    <property type="protein sequence ID" value="BCB76386.1"/>
    <property type="molecule type" value="Genomic_DNA"/>
</dbReference>